<protein>
    <submittedName>
        <fullName evidence="2">Uncharacterized protein</fullName>
    </submittedName>
</protein>
<feature type="region of interest" description="Disordered" evidence="1">
    <location>
        <begin position="35"/>
        <end position="90"/>
    </location>
</feature>
<accession>A0ABR3JNV0</accession>
<evidence type="ECO:0000256" key="1">
    <source>
        <dbReference type="SAM" id="MobiDB-lite"/>
    </source>
</evidence>
<dbReference type="EMBL" id="JASNQZ010000005">
    <property type="protein sequence ID" value="KAL0957485.1"/>
    <property type="molecule type" value="Genomic_DNA"/>
</dbReference>
<name>A0ABR3JNV0_9AGAR</name>
<gene>
    <name evidence="2" type="ORF">HGRIS_001278</name>
</gene>
<sequence>MGYPTDNLSTKPTLLSDILRDLQASSQPVVSTVTVTAHSSPPPSSDITVSDAHIDPNTTPSAVACDPRSPLHTGEIPEPTVKTEQSPGYWHREKSHRMTSAGSVPSSLVKISPATSTSPAFFKLPITTDHYALGTAFHDIHTLTSYEVTGLKEVRLDTVIVHAKPTGIGLDHQPIILQIPRNAFSVSLACRMAEWVHRRLRLPQFTIDSSP</sequence>
<reference evidence="3" key="1">
    <citation type="submission" date="2024-06" db="EMBL/GenBank/DDBJ databases">
        <title>Multi-omics analyses provide insights into the biosynthesis of the anticancer antibiotic pleurotin in Hohenbuehelia grisea.</title>
        <authorList>
            <person name="Weaver J.A."/>
            <person name="Alberti F."/>
        </authorList>
    </citation>
    <scope>NUCLEOTIDE SEQUENCE [LARGE SCALE GENOMIC DNA]</scope>
    <source>
        <strain evidence="3">T-177</strain>
    </source>
</reference>
<comment type="caution">
    <text evidence="2">The sequence shown here is derived from an EMBL/GenBank/DDBJ whole genome shotgun (WGS) entry which is preliminary data.</text>
</comment>
<dbReference type="Proteomes" id="UP001556367">
    <property type="component" value="Unassembled WGS sequence"/>
</dbReference>
<keyword evidence="3" id="KW-1185">Reference proteome</keyword>
<organism evidence="2 3">
    <name type="scientific">Hohenbuehelia grisea</name>
    <dbReference type="NCBI Taxonomy" id="104357"/>
    <lineage>
        <taxon>Eukaryota</taxon>
        <taxon>Fungi</taxon>
        <taxon>Dikarya</taxon>
        <taxon>Basidiomycota</taxon>
        <taxon>Agaricomycotina</taxon>
        <taxon>Agaricomycetes</taxon>
        <taxon>Agaricomycetidae</taxon>
        <taxon>Agaricales</taxon>
        <taxon>Pleurotineae</taxon>
        <taxon>Pleurotaceae</taxon>
        <taxon>Hohenbuehelia</taxon>
    </lineage>
</organism>
<proteinExistence type="predicted"/>
<evidence type="ECO:0000313" key="2">
    <source>
        <dbReference type="EMBL" id="KAL0957485.1"/>
    </source>
</evidence>
<evidence type="ECO:0000313" key="3">
    <source>
        <dbReference type="Proteomes" id="UP001556367"/>
    </source>
</evidence>